<dbReference type="GO" id="GO:0003712">
    <property type="term" value="F:transcription coregulator activity"/>
    <property type="evidence" value="ECO:0007669"/>
    <property type="project" value="InterPro"/>
</dbReference>
<keyword evidence="6" id="KW-0805">Transcription regulation</keyword>
<keyword evidence="15" id="KW-1185">Reference proteome</keyword>
<feature type="region of interest" description="Disordered" evidence="12">
    <location>
        <begin position="1455"/>
        <end position="1542"/>
    </location>
</feature>
<comment type="function">
    <text evidence="10">Component of the SRB8-11 complex. The SRB8-11 complex is a regulatory module of the Mediator complex which is itself involved in regulation of basal and activated RNA polymerase II-dependent transcription. The SRB8-11 complex may be involved in the transcriptional repression of a subset of genes regulated by Mediator. It may inhibit the association of the Mediator complex with RNA polymerase II to form the holoenzyme complex.</text>
</comment>
<evidence type="ECO:0000256" key="10">
    <source>
        <dbReference type="ARBA" id="ARBA00025661"/>
    </source>
</evidence>
<comment type="similarity">
    <text evidence="2">Belongs to the Mediator complex subunit 12 family.</text>
</comment>
<accession>A0A6A6BPY8</accession>
<keyword evidence="9" id="KW-0539">Nucleus</keyword>
<dbReference type="GeneID" id="54299239"/>
<evidence type="ECO:0000256" key="12">
    <source>
        <dbReference type="SAM" id="MobiDB-lite"/>
    </source>
</evidence>
<evidence type="ECO:0000256" key="3">
    <source>
        <dbReference type="ARBA" id="ARBA00011629"/>
    </source>
</evidence>
<evidence type="ECO:0000313" key="15">
    <source>
        <dbReference type="Proteomes" id="UP000799438"/>
    </source>
</evidence>
<evidence type="ECO:0000256" key="2">
    <source>
        <dbReference type="ARBA" id="ARBA00010289"/>
    </source>
</evidence>
<dbReference type="PANTHER" id="PTHR46567:SF1">
    <property type="entry name" value="MEDIATOR OF RNA POLYMERASE II TRANSCRIPTION SUBUNIT 12"/>
    <property type="match status" value="1"/>
</dbReference>
<dbReference type="Pfam" id="PF09497">
    <property type="entry name" value="Med12"/>
    <property type="match status" value="1"/>
</dbReference>
<sequence>MTSRPGPSIAPRTATGALQRQPTQTRSVAPQHAYARQPDNVIDLTADESKPSLADAAQKGSNPKQTADGRWATQESQFAAQDGFNRLHARGKPQIFFEDDASHDGVVAGLARSASAGQRISPTLNVGSLPIPPRPGFRVQKRPSQQGLKTASSVSLAGSKKDSTLRSGPLDTPVEAMRLSRGKTVDFYPWNGSHPEDALSAEVVKVGYFDDRKGQIDINAGKTYVGPQLRNKTTLSTLSSIFVQALEKRSASGRVKEPSSFKPPPRITVTDTKREEWLRNLANPALPPGILTRRIPHGIKGKLLLEQCLGKNIPIARAVWLAKCVGANEMRAWMRKGASSTTGMGGELKWVREWTVFVEQFVDSTISNCGQPGWKSKMDYTIRLSSHLYTERLLDQDHYLDWLMTSLEGSELDRLPVWLLLVQIYWQDLVAIRRRGRRLAEALLMHFDTMTAGDNAEVDHPMAQRTRLLLTTLVMSHRNCMVVPKSWKKYRHVLKKLLVDGSTPALQAAILSIARRNERLVEWGHKSGNTYQSPQRQVLTMLDAISLDINIESLSKKCLTALPESGPLVNTVLQWACSLYREGRHRIYVTARLLRKWRTKGIDTDSAILAFLGDRQRLKVINGRGLFRLVGELVRSKHLSVGRYLQWLIASGSLSASGDITKTHDCHLRLIAEIPLHGLPEHVLNLRHTLLQVALRNNPGALDILDDHVSITKQLAVLFEPDNGTAISFDVRFSELSTGVRLELSHWMRQELFSRLINSNDSTTNESDNGMKDDYALTLSRFYSMRDIMEQLEDFAILADILGISIESDDQLIFAAIADTLNYHHRTFAAIGALRHLFDRLVERYGKLRPEKPLERPFLLTLADLCCRLHADRQILDQLNLDIARLEQRSAVAACSPASDNMADFHSAKMDADEEIDRILTSGTSMDENMVQRVFARVLARIDEQIGNSVGQGSKFGQWFQRLKTFDEKAFEKLMSECVSNLLISPKEELLGCTLPSAVGSGCLSLESFVTFSAETITALRKANPALAAAASLRILDAILPMEGLQGLGQVHEIYRYRLEQEKFCEDSAQVALRLVRQALDLCSTSKGNFMERLATVLSSDRLLRVLRFHASRNAQDFCVAIGIGQPLDNSSNPTTLDESRATVLKGVLDSLIDSDDVLGLSKLDAEQQASALVNSADDLSVPFCQLELQLLFKIHTESDEEGELGVADAIIQSIKASVEADKSTWPDLLTGLDGEMTRKLREYAETHILSAVTTLHKSRATSAEEQRTPAEAKEEDEKVLQRYLSVLDLTSWSLEDKSQGQIIPALAEKLKLLREVLTHSAQVNQTQASDGKEDLSSMSAAGALCPWIHALLHVLVVHKSFLVSVAGKISTNHQAALMCILRSFLLHPGLQPYAVTTEYIFDVAAALSDDLPDEVRVQLLRLEAQKPMHDPRIAFLFGLSPTPDAWLGLITPIQQRPATPSTPGGANSHAQMTQAQAQAQRNAAAQHQHQGFWQAQRHHHQQQQQQIQQQQQQQQHPQHQQRPGLGLNVAGLGGAGVGGPDNYNKPVPFHLRRWEILPDSSTNATVGNETSLSLTLFGAKKVV</sequence>
<organism evidence="14 15">
    <name type="scientific">Aplosporella prunicola CBS 121167</name>
    <dbReference type="NCBI Taxonomy" id="1176127"/>
    <lineage>
        <taxon>Eukaryota</taxon>
        <taxon>Fungi</taxon>
        <taxon>Dikarya</taxon>
        <taxon>Ascomycota</taxon>
        <taxon>Pezizomycotina</taxon>
        <taxon>Dothideomycetes</taxon>
        <taxon>Dothideomycetes incertae sedis</taxon>
        <taxon>Botryosphaeriales</taxon>
        <taxon>Aplosporellaceae</taxon>
        <taxon>Aplosporella</taxon>
    </lineage>
</organism>
<feature type="domain" description="Mediator complex subunit Med12" evidence="13">
    <location>
        <begin position="260"/>
        <end position="323"/>
    </location>
</feature>
<dbReference type="InterPro" id="IPR019035">
    <property type="entry name" value="Mediator_Med12"/>
</dbReference>
<evidence type="ECO:0000256" key="9">
    <source>
        <dbReference type="ARBA" id="ARBA00023242"/>
    </source>
</evidence>
<comment type="subcellular location">
    <subcellularLocation>
        <location evidence="1">Nucleus</location>
    </subcellularLocation>
</comment>
<feature type="compositionally biased region" description="Low complexity" evidence="12">
    <location>
        <begin position="1470"/>
        <end position="1491"/>
    </location>
</feature>
<evidence type="ECO:0000256" key="4">
    <source>
        <dbReference type="ARBA" id="ARBA00019622"/>
    </source>
</evidence>
<evidence type="ECO:0000256" key="7">
    <source>
        <dbReference type="ARBA" id="ARBA00023159"/>
    </source>
</evidence>
<dbReference type="Pfam" id="PF25326">
    <property type="entry name" value="ARM_SRB8"/>
    <property type="match status" value="1"/>
</dbReference>
<dbReference type="PANTHER" id="PTHR46567">
    <property type="entry name" value="MEDIATOR OF RNA POLYMERASE II TRANSCRIPTION SUBUNIT 12"/>
    <property type="match status" value="1"/>
</dbReference>
<evidence type="ECO:0000256" key="6">
    <source>
        <dbReference type="ARBA" id="ARBA00023015"/>
    </source>
</evidence>
<dbReference type="InterPro" id="IPR057344">
    <property type="entry name" value="ARM_SRB8"/>
</dbReference>
<feature type="compositionally biased region" description="Polar residues" evidence="12">
    <location>
        <begin position="16"/>
        <end position="28"/>
    </location>
</feature>
<keyword evidence="5" id="KW-0678">Repressor</keyword>
<dbReference type="GO" id="GO:0016592">
    <property type="term" value="C:mediator complex"/>
    <property type="evidence" value="ECO:0007669"/>
    <property type="project" value="InterPro"/>
</dbReference>
<feature type="compositionally biased region" description="Polar residues" evidence="12">
    <location>
        <begin position="1455"/>
        <end position="1466"/>
    </location>
</feature>
<dbReference type="OrthoDB" id="20828at2759"/>
<evidence type="ECO:0000256" key="5">
    <source>
        <dbReference type="ARBA" id="ARBA00022491"/>
    </source>
</evidence>
<dbReference type="SMART" id="SM01281">
    <property type="entry name" value="Med12"/>
    <property type="match status" value="1"/>
</dbReference>
<protein>
    <recommendedName>
        <fullName evidence="4">Mediator of RNA polymerase II transcription subunit 12</fullName>
    </recommendedName>
    <alternativeName>
        <fullName evidence="11">Mediator complex subunit 12</fullName>
    </alternativeName>
</protein>
<feature type="region of interest" description="Disordered" evidence="12">
    <location>
        <begin position="1"/>
        <end position="70"/>
    </location>
</feature>
<evidence type="ECO:0000256" key="11">
    <source>
        <dbReference type="ARBA" id="ARBA00032010"/>
    </source>
</evidence>
<feature type="region of interest" description="Disordered" evidence="12">
    <location>
        <begin position="124"/>
        <end position="171"/>
    </location>
</feature>
<keyword evidence="8" id="KW-0804">Transcription</keyword>
<evidence type="ECO:0000259" key="13">
    <source>
        <dbReference type="SMART" id="SM01281"/>
    </source>
</evidence>
<keyword evidence="7" id="KW-0010">Activator</keyword>
<evidence type="ECO:0000256" key="8">
    <source>
        <dbReference type="ARBA" id="ARBA00023163"/>
    </source>
</evidence>
<reference evidence="14" key="1">
    <citation type="journal article" date="2020" name="Stud. Mycol.">
        <title>101 Dothideomycetes genomes: a test case for predicting lifestyles and emergence of pathogens.</title>
        <authorList>
            <person name="Haridas S."/>
            <person name="Albert R."/>
            <person name="Binder M."/>
            <person name="Bloem J."/>
            <person name="Labutti K."/>
            <person name="Salamov A."/>
            <person name="Andreopoulos B."/>
            <person name="Baker S."/>
            <person name="Barry K."/>
            <person name="Bills G."/>
            <person name="Bluhm B."/>
            <person name="Cannon C."/>
            <person name="Castanera R."/>
            <person name="Culley D."/>
            <person name="Daum C."/>
            <person name="Ezra D."/>
            <person name="Gonzalez J."/>
            <person name="Henrissat B."/>
            <person name="Kuo A."/>
            <person name="Liang C."/>
            <person name="Lipzen A."/>
            <person name="Lutzoni F."/>
            <person name="Magnuson J."/>
            <person name="Mondo S."/>
            <person name="Nolan M."/>
            <person name="Ohm R."/>
            <person name="Pangilinan J."/>
            <person name="Park H.-J."/>
            <person name="Ramirez L."/>
            <person name="Alfaro M."/>
            <person name="Sun H."/>
            <person name="Tritt A."/>
            <person name="Yoshinaga Y."/>
            <person name="Zwiers L.-H."/>
            <person name="Turgeon B."/>
            <person name="Goodwin S."/>
            <person name="Spatafora J."/>
            <person name="Crous P."/>
            <person name="Grigoriev I."/>
        </authorList>
    </citation>
    <scope>NUCLEOTIDE SEQUENCE</scope>
    <source>
        <strain evidence="14">CBS 121167</strain>
    </source>
</reference>
<feature type="compositionally biased region" description="Polar residues" evidence="12">
    <location>
        <begin position="142"/>
        <end position="156"/>
    </location>
</feature>
<dbReference type="RefSeq" id="XP_033401901.1">
    <property type="nucleotide sequence ID" value="XM_033541742.1"/>
</dbReference>
<proteinExistence type="inferred from homology"/>
<comment type="subunit">
    <text evidence="3">Component of the SRB8-11 complex, which itself associates with the Mediator complex.</text>
</comment>
<name>A0A6A6BPY8_9PEZI</name>
<dbReference type="EMBL" id="ML995476">
    <property type="protein sequence ID" value="KAF2146192.1"/>
    <property type="molecule type" value="Genomic_DNA"/>
</dbReference>
<dbReference type="GO" id="GO:0006357">
    <property type="term" value="P:regulation of transcription by RNA polymerase II"/>
    <property type="evidence" value="ECO:0007669"/>
    <property type="project" value="InterPro"/>
</dbReference>
<evidence type="ECO:0000256" key="1">
    <source>
        <dbReference type="ARBA" id="ARBA00004123"/>
    </source>
</evidence>
<gene>
    <name evidence="14" type="ORF">K452DRAFT_294782</name>
</gene>
<feature type="compositionally biased region" description="Low complexity" evidence="12">
    <location>
        <begin position="1503"/>
        <end position="1531"/>
    </location>
</feature>
<evidence type="ECO:0000313" key="14">
    <source>
        <dbReference type="EMBL" id="KAF2146192.1"/>
    </source>
</evidence>
<dbReference type="Proteomes" id="UP000799438">
    <property type="component" value="Unassembled WGS sequence"/>
</dbReference>